<comment type="caution">
    <text evidence="1">The sequence shown here is derived from an EMBL/GenBank/DDBJ whole genome shotgun (WGS) entry which is preliminary data.</text>
</comment>
<protein>
    <submittedName>
        <fullName evidence="1">Uncharacterized protein</fullName>
    </submittedName>
</protein>
<reference evidence="1 2" key="1">
    <citation type="submission" date="2019-03" db="EMBL/GenBank/DDBJ databases">
        <title>Single cell metagenomics reveals metabolic interactions within the superorganism composed of flagellate Streblomastix strix and complex community of Bacteroidetes bacteria on its surface.</title>
        <authorList>
            <person name="Treitli S.C."/>
            <person name="Kolisko M."/>
            <person name="Husnik F."/>
            <person name="Keeling P."/>
            <person name="Hampl V."/>
        </authorList>
    </citation>
    <scope>NUCLEOTIDE SEQUENCE [LARGE SCALE GENOMIC DNA]</scope>
    <source>
        <strain evidence="1">ST1C</strain>
    </source>
</reference>
<dbReference type="AlphaFoldDB" id="A0A5J4RM47"/>
<evidence type="ECO:0000313" key="2">
    <source>
        <dbReference type="Proteomes" id="UP000324800"/>
    </source>
</evidence>
<name>A0A5J4RM47_9EUKA</name>
<evidence type="ECO:0000313" key="1">
    <source>
        <dbReference type="EMBL" id="KAA6334738.1"/>
    </source>
</evidence>
<gene>
    <name evidence="1" type="ORF">EZS28_053035</name>
</gene>
<dbReference type="Proteomes" id="UP000324800">
    <property type="component" value="Unassembled WGS sequence"/>
</dbReference>
<sequence>IKPFLLEDKQAPILAGDVDIPFERETQVFAIHGMKMLEADIVQLSGNNKVMCMNLILSAHYTLRIVDGDSQNRREVSVVSEQSKSVLKTCGSITALLGKESRNKVEQVLKHEKLNQCLNSNFQVNTSREINSIQSQQKSVNTRRGRGFARRYDFQQPKVIPFASGFQYNWPFYGWPQRVEYANPPIFYPQKFGVQPPQKRTYNIPNHQWAQPRRRCEITETTVTPVPAPKKE</sequence>
<dbReference type="EMBL" id="SNRW01041926">
    <property type="protein sequence ID" value="KAA6334738.1"/>
    <property type="molecule type" value="Genomic_DNA"/>
</dbReference>
<feature type="non-terminal residue" evidence="1">
    <location>
        <position position="1"/>
    </location>
</feature>
<organism evidence="1 2">
    <name type="scientific">Streblomastix strix</name>
    <dbReference type="NCBI Taxonomy" id="222440"/>
    <lineage>
        <taxon>Eukaryota</taxon>
        <taxon>Metamonada</taxon>
        <taxon>Preaxostyla</taxon>
        <taxon>Oxymonadida</taxon>
        <taxon>Streblomastigidae</taxon>
        <taxon>Streblomastix</taxon>
    </lineage>
</organism>
<proteinExistence type="predicted"/>
<accession>A0A5J4RM47</accession>